<protein>
    <submittedName>
        <fullName evidence="2">DUF2628 domain-containing protein</fullName>
    </submittedName>
</protein>
<keyword evidence="3" id="KW-1185">Reference proteome</keyword>
<keyword evidence="1" id="KW-1133">Transmembrane helix</keyword>
<proteinExistence type="predicted"/>
<feature type="transmembrane region" description="Helical" evidence="1">
    <location>
        <begin position="9"/>
        <end position="26"/>
    </location>
</feature>
<accession>A0ABU5CNP3</accession>
<sequence length="184" mass="21283">MEKASKKNGLSFNFAAFFFSLFWLGYRKMYKPIIFILLGFLGIDILLYFLGYEYSMDLRADPIDYAIQIGVSVLLGLYGNALYEKRVQQQVKLIRHMKPNQIDRETLYKENGGTSWLGIIFSAVLIFLVYGIPSYFLPIHINSIDTIKYSHFEDSPEITLKNYLIIFLPLVVGNTQTKIKIPIM</sequence>
<dbReference type="EMBL" id="JAWDIQ010000001">
    <property type="protein sequence ID" value="MDY0407979.1"/>
    <property type="molecule type" value="Genomic_DNA"/>
</dbReference>
<evidence type="ECO:0000313" key="3">
    <source>
        <dbReference type="Proteomes" id="UP001275315"/>
    </source>
</evidence>
<keyword evidence="1" id="KW-0812">Transmembrane</keyword>
<keyword evidence="1" id="KW-0472">Membrane</keyword>
<feature type="transmembrane region" description="Helical" evidence="1">
    <location>
        <begin position="32"/>
        <end position="51"/>
    </location>
</feature>
<comment type="caution">
    <text evidence="2">The sequence shown here is derived from an EMBL/GenBank/DDBJ whole genome shotgun (WGS) entry which is preliminary data.</text>
</comment>
<evidence type="ECO:0000256" key="1">
    <source>
        <dbReference type="SAM" id="Phobius"/>
    </source>
</evidence>
<evidence type="ECO:0000313" key="2">
    <source>
        <dbReference type="EMBL" id="MDY0407979.1"/>
    </source>
</evidence>
<feature type="transmembrane region" description="Helical" evidence="1">
    <location>
        <begin position="63"/>
        <end position="83"/>
    </location>
</feature>
<feature type="transmembrane region" description="Helical" evidence="1">
    <location>
        <begin position="116"/>
        <end position="137"/>
    </location>
</feature>
<dbReference type="Proteomes" id="UP001275315">
    <property type="component" value="Unassembled WGS sequence"/>
</dbReference>
<name>A0ABU5CNP3_9BACI</name>
<dbReference type="Pfam" id="PF10947">
    <property type="entry name" value="DUF2628"/>
    <property type="match status" value="1"/>
</dbReference>
<organism evidence="2 3">
    <name type="scientific">Paracerasibacillus soli</name>
    <dbReference type="NCBI Taxonomy" id="480284"/>
    <lineage>
        <taxon>Bacteria</taxon>
        <taxon>Bacillati</taxon>
        <taxon>Bacillota</taxon>
        <taxon>Bacilli</taxon>
        <taxon>Bacillales</taxon>
        <taxon>Bacillaceae</taxon>
        <taxon>Paracerasibacillus</taxon>
    </lineage>
</organism>
<gene>
    <name evidence="2" type="ORF">RWD45_04325</name>
</gene>
<dbReference type="InterPro" id="IPR024399">
    <property type="entry name" value="DUF2628"/>
</dbReference>
<dbReference type="RefSeq" id="WP_320378748.1">
    <property type="nucleotide sequence ID" value="NZ_JAWDIQ010000001.1"/>
</dbReference>
<reference evidence="2 3" key="1">
    <citation type="submission" date="2023-10" db="EMBL/GenBank/DDBJ databases">
        <title>Virgibacillus soli CC-YMP-6 genome.</title>
        <authorList>
            <person name="Miliotis G."/>
            <person name="Sengupta P."/>
            <person name="Hameed A."/>
            <person name="Chuvochina M."/>
            <person name="Mcdonagh F."/>
            <person name="Simpson A.C."/>
            <person name="Singh N.K."/>
            <person name="Rekha P.D."/>
            <person name="Raman K."/>
            <person name="Hugenholtz P."/>
            <person name="Venkateswaran K."/>
        </authorList>
    </citation>
    <scope>NUCLEOTIDE SEQUENCE [LARGE SCALE GENOMIC DNA]</scope>
    <source>
        <strain evidence="2 3">CC-YMP-6</strain>
    </source>
</reference>